<dbReference type="EMBL" id="CASHSV030000615">
    <property type="protein sequence ID" value="CAJ2670851.1"/>
    <property type="molecule type" value="Genomic_DNA"/>
</dbReference>
<evidence type="ECO:0000313" key="2">
    <source>
        <dbReference type="Proteomes" id="UP001177021"/>
    </source>
</evidence>
<gene>
    <name evidence="1" type="ORF">MILVUS5_LOCUS34820</name>
</gene>
<accession>A0ACB0LN34</accession>
<protein>
    <submittedName>
        <fullName evidence="1">Uncharacterized protein</fullName>
    </submittedName>
</protein>
<sequence>MQVDKMALKKLGTEQGNNEDDSNRSNSSNQTRRSSSNKMASKKLGMEQGNNEDDSNRSNSSKRTRRSSSKKKMKEAMVINPFPPEILEVISQKLLSFDDIFSFSDVCTEWRAVQKTYWRKFLESHSPLIVHTTTYAKKFCSFYSIPENRAYSSKLSNIWGLSYSGSSSGYLTMAGANKTLHLINPFKRNKKIIDTSMIVKDWTYFAGRVLIAFAKGSDEFLVLASCKRLFGLYVYQSQNCSWQTYSKMGHPWKIVDFAVFKNIIYVLTDKAEVGVLSLNSGSLKFLNLKNTPDVPSSRLYHLLSCDGELLVVRFEPNQVLDIYKIDRETMSYVKLDTLGDVALFHSSYKCYALANPGKWGYESNRVYHINWEWGQYEVYSGSNNELIESFLLAGNHQIPSKSRPYWMDWCFRNQPDEVDYSLVE</sequence>
<proteinExistence type="predicted"/>
<reference evidence="1" key="1">
    <citation type="submission" date="2023-10" db="EMBL/GenBank/DDBJ databases">
        <authorList>
            <person name="Rodriguez Cubillos JULIANA M."/>
            <person name="De Vega J."/>
        </authorList>
    </citation>
    <scope>NUCLEOTIDE SEQUENCE</scope>
</reference>
<evidence type="ECO:0000313" key="1">
    <source>
        <dbReference type="EMBL" id="CAJ2670851.1"/>
    </source>
</evidence>
<comment type="caution">
    <text evidence="1">The sequence shown here is derived from an EMBL/GenBank/DDBJ whole genome shotgun (WGS) entry which is preliminary data.</text>
</comment>
<organism evidence="1 2">
    <name type="scientific">Trifolium pratense</name>
    <name type="common">Red clover</name>
    <dbReference type="NCBI Taxonomy" id="57577"/>
    <lineage>
        <taxon>Eukaryota</taxon>
        <taxon>Viridiplantae</taxon>
        <taxon>Streptophyta</taxon>
        <taxon>Embryophyta</taxon>
        <taxon>Tracheophyta</taxon>
        <taxon>Spermatophyta</taxon>
        <taxon>Magnoliopsida</taxon>
        <taxon>eudicotyledons</taxon>
        <taxon>Gunneridae</taxon>
        <taxon>Pentapetalae</taxon>
        <taxon>rosids</taxon>
        <taxon>fabids</taxon>
        <taxon>Fabales</taxon>
        <taxon>Fabaceae</taxon>
        <taxon>Papilionoideae</taxon>
        <taxon>50 kb inversion clade</taxon>
        <taxon>NPAAA clade</taxon>
        <taxon>Hologalegina</taxon>
        <taxon>IRL clade</taxon>
        <taxon>Trifolieae</taxon>
        <taxon>Trifolium</taxon>
    </lineage>
</organism>
<keyword evidence="2" id="KW-1185">Reference proteome</keyword>
<dbReference type="Proteomes" id="UP001177021">
    <property type="component" value="Unassembled WGS sequence"/>
</dbReference>
<name>A0ACB0LN34_TRIPR</name>